<sequence length="166" mass="17974">MTKKDIDTAKITPPTVSMGDDKHKLEYNDDQVKLVCGTANADAAMTMLNQAANAQFDKDEDRINAAIALMAEIHPKDGLEGMLASQMVAVHNMAMECASRAMLPDNTVDGVNSGINRTTKLMRTFTAQMEALQRYRNGGKQKITVQHVNVEDGGQAIVGDVHKGEG</sequence>
<dbReference type="Proteomes" id="UP000030856">
    <property type="component" value="Unassembled WGS sequence"/>
</dbReference>
<dbReference type="STRING" id="2340.JV46_25450"/>
<dbReference type="RefSeq" id="WP_052132334.1">
    <property type="nucleotide sequence ID" value="NZ_JRAA01000003.1"/>
</dbReference>
<name>A0A0B0H2S2_SOVGS</name>
<dbReference type="EMBL" id="JRAA01000003">
    <property type="protein sequence ID" value="KHF24513.1"/>
    <property type="molecule type" value="Genomic_DNA"/>
</dbReference>
<organism evidence="2 3">
    <name type="scientific">Solemya velum gill symbiont</name>
    <dbReference type="NCBI Taxonomy" id="2340"/>
    <lineage>
        <taxon>Bacteria</taxon>
        <taxon>Pseudomonadati</taxon>
        <taxon>Pseudomonadota</taxon>
        <taxon>Gammaproteobacteria</taxon>
        <taxon>sulfur-oxidizing symbionts</taxon>
    </lineage>
</organism>
<comment type="caution">
    <text evidence="2">The sequence shown here is derived from an EMBL/GenBank/DDBJ whole genome shotgun (WGS) entry which is preliminary data.</text>
</comment>
<reference evidence="2 3" key="1">
    <citation type="journal article" date="2014" name="BMC Genomics">
        <title>The genome of the intracellular bacterium of the coastal bivalve, Solemya velum: a blueprint for thriving in and out of symbiosis.</title>
        <authorList>
            <person name="Dmytrenko O."/>
            <person name="Russell S.L."/>
            <person name="Loo W.T."/>
            <person name="Fontanez K.M."/>
            <person name="Liao L."/>
            <person name="Roeselers G."/>
            <person name="Sharma R."/>
            <person name="Stewart F.J."/>
            <person name="Newton I.L."/>
            <person name="Woyke T."/>
            <person name="Wu D."/>
            <person name="Lang J.M."/>
            <person name="Eisen J.A."/>
            <person name="Cavanaugh C.M."/>
        </authorList>
    </citation>
    <scope>NUCLEOTIDE SEQUENCE [LARGE SCALE GENOMIC DNA]</scope>
    <source>
        <strain evidence="2 3">WH</strain>
    </source>
</reference>
<dbReference type="OrthoDB" id="5647243at2"/>
<protein>
    <submittedName>
        <fullName evidence="2">Uncharacterized protein</fullName>
    </submittedName>
</protein>
<keyword evidence="3" id="KW-1185">Reference proteome</keyword>
<proteinExistence type="predicted"/>
<evidence type="ECO:0000313" key="3">
    <source>
        <dbReference type="Proteomes" id="UP000030856"/>
    </source>
</evidence>
<dbReference type="AlphaFoldDB" id="A0A0B0H2S2"/>
<dbReference type="eggNOG" id="ENOG50335XC">
    <property type="taxonomic scope" value="Bacteria"/>
</dbReference>
<accession>A0A0B0H2S2</accession>
<evidence type="ECO:0000256" key="1">
    <source>
        <dbReference type="SAM" id="MobiDB-lite"/>
    </source>
</evidence>
<feature type="region of interest" description="Disordered" evidence="1">
    <location>
        <begin position="1"/>
        <end position="21"/>
    </location>
</feature>
<gene>
    <name evidence="2" type="ORF">JV46_25450</name>
</gene>
<evidence type="ECO:0000313" key="2">
    <source>
        <dbReference type="EMBL" id="KHF24513.1"/>
    </source>
</evidence>